<feature type="compositionally biased region" description="Polar residues" evidence="1">
    <location>
        <begin position="194"/>
        <end position="203"/>
    </location>
</feature>
<evidence type="ECO:0000256" key="2">
    <source>
        <dbReference type="SAM" id="Phobius"/>
    </source>
</evidence>
<sequence length="214" mass="22581">MAQTFAVAQYVAPVNDDNGSSAYNNCRVYEADTVVPTASAHLLPSFGESPSPASFRTAQAVATTAVATPYNAPENPTTHTESVTATAAPIVTATSDNSNISVTPADDSSPGPDVDVRLARMKRRRKTNQALAATSGVIAGMIVMGPFGAALLGFAAHSVTKWAGRAAESRVRSRHFLNQQRGVVATPINEAAVSATSRQTSTQHDYRRSDYTRQ</sequence>
<gene>
    <name evidence="3" type="ORF">CTEN0397_LOCUS7710</name>
</gene>
<feature type="compositionally biased region" description="Basic and acidic residues" evidence="1">
    <location>
        <begin position="204"/>
        <end position="214"/>
    </location>
</feature>
<keyword evidence="2" id="KW-1133">Transmembrane helix</keyword>
<feature type="region of interest" description="Disordered" evidence="1">
    <location>
        <begin position="95"/>
        <end position="114"/>
    </location>
</feature>
<evidence type="ECO:0000313" key="3">
    <source>
        <dbReference type="EMBL" id="CAD8936663.1"/>
    </source>
</evidence>
<keyword evidence="2" id="KW-0472">Membrane</keyword>
<feature type="region of interest" description="Disordered" evidence="1">
    <location>
        <begin position="192"/>
        <end position="214"/>
    </location>
</feature>
<protein>
    <submittedName>
        <fullName evidence="3">Uncharacterized protein</fullName>
    </submittedName>
</protein>
<evidence type="ECO:0000256" key="1">
    <source>
        <dbReference type="SAM" id="MobiDB-lite"/>
    </source>
</evidence>
<dbReference type="EMBL" id="HBFW01011996">
    <property type="protein sequence ID" value="CAD8936663.1"/>
    <property type="molecule type" value="Transcribed_RNA"/>
</dbReference>
<reference evidence="3" key="1">
    <citation type="submission" date="2021-01" db="EMBL/GenBank/DDBJ databases">
        <authorList>
            <person name="Corre E."/>
            <person name="Pelletier E."/>
            <person name="Niang G."/>
            <person name="Scheremetjew M."/>
            <person name="Finn R."/>
            <person name="Kale V."/>
            <person name="Holt S."/>
            <person name="Cochrane G."/>
            <person name="Meng A."/>
            <person name="Brown T."/>
            <person name="Cohen L."/>
        </authorList>
    </citation>
    <scope>NUCLEOTIDE SEQUENCE</scope>
    <source>
        <strain evidence="3">ECT3854</strain>
    </source>
</reference>
<keyword evidence="2" id="KW-0812">Transmembrane</keyword>
<dbReference type="AlphaFoldDB" id="A0A7S1D581"/>
<organism evidence="3">
    <name type="scientific">Cyclophora tenuis</name>
    <name type="common">Marine diatom</name>
    <dbReference type="NCBI Taxonomy" id="216820"/>
    <lineage>
        <taxon>Eukaryota</taxon>
        <taxon>Sar</taxon>
        <taxon>Stramenopiles</taxon>
        <taxon>Ochrophyta</taxon>
        <taxon>Bacillariophyta</taxon>
        <taxon>Fragilariophyceae</taxon>
        <taxon>Fragilariophycidae</taxon>
        <taxon>Cyclophorales</taxon>
        <taxon>Cyclophoraceae</taxon>
        <taxon>Cyclophora</taxon>
    </lineage>
</organism>
<accession>A0A7S1D581</accession>
<proteinExistence type="predicted"/>
<name>A0A7S1D581_CYCTE</name>
<feature type="transmembrane region" description="Helical" evidence="2">
    <location>
        <begin position="130"/>
        <end position="155"/>
    </location>
</feature>